<reference evidence="3" key="1">
    <citation type="submission" date="2015-08" db="EMBL/GenBank/DDBJ databases">
        <title>Complete DNA Sequence of Pseudomonas syringae pv. actinidiae, the Causal Agent of Kiwifruit Canker Disease.</title>
        <authorList>
            <person name="Rikkerink E.H.A."/>
            <person name="Fineran P.C."/>
        </authorList>
    </citation>
    <scope>NUCLEOTIDE SEQUENCE</scope>
    <source>
        <strain evidence="3">DSM 13666</strain>
    </source>
</reference>
<dbReference type="RefSeq" id="WP_010896459.1">
    <property type="nucleotide sequence ID" value="NZ_CP040441.1"/>
</dbReference>
<dbReference type="AlphaFoldDB" id="A0A0M0KDF2"/>
<evidence type="ECO:0000313" key="3">
    <source>
        <dbReference type="EMBL" id="KOO36870.1"/>
    </source>
</evidence>
<sequence length="62" mass="7082">MRKMGLTLVLASIFVLVACNADENETESVDQNAEVEEVTEDELEQDQEEFEDVVEETDDEEE</sequence>
<feature type="region of interest" description="Disordered" evidence="1">
    <location>
        <begin position="24"/>
        <end position="62"/>
    </location>
</feature>
<comment type="caution">
    <text evidence="3">The sequence shown here is derived from an EMBL/GenBank/DDBJ whole genome shotgun (WGS) entry which is preliminary data.</text>
</comment>
<name>A0A0M0KDF2_ALKHA</name>
<feature type="chain" id="PRO_5044367110" evidence="2">
    <location>
        <begin position="22"/>
        <end position="62"/>
    </location>
</feature>
<gene>
    <name evidence="3" type="ORF">AMD02_15860</name>
</gene>
<dbReference type="PATRIC" id="fig|136160.3.peg.4114"/>
<proteinExistence type="predicted"/>
<dbReference type="GeneID" id="87595833"/>
<evidence type="ECO:0000256" key="2">
    <source>
        <dbReference type="SAM" id="SignalP"/>
    </source>
</evidence>
<organism evidence="3">
    <name type="scientific">Halalkalibacterium halodurans</name>
    <name type="common">Bacillus halodurans</name>
    <dbReference type="NCBI Taxonomy" id="86665"/>
    <lineage>
        <taxon>Bacteria</taxon>
        <taxon>Bacillati</taxon>
        <taxon>Bacillota</taxon>
        <taxon>Bacilli</taxon>
        <taxon>Bacillales</taxon>
        <taxon>Bacillaceae</taxon>
        <taxon>Halalkalibacterium (ex Joshi et al. 2022)</taxon>
    </lineage>
</organism>
<evidence type="ECO:0000256" key="1">
    <source>
        <dbReference type="SAM" id="MobiDB-lite"/>
    </source>
</evidence>
<feature type="signal peptide" evidence="2">
    <location>
        <begin position="1"/>
        <end position="21"/>
    </location>
</feature>
<protein>
    <submittedName>
        <fullName evidence="3">Uncharacterized protein</fullName>
    </submittedName>
</protein>
<dbReference type="PROSITE" id="PS51257">
    <property type="entry name" value="PROKAR_LIPOPROTEIN"/>
    <property type="match status" value="1"/>
</dbReference>
<dbReference type="EMBL" id="LILD01000003">
    <property type="protein sequence ID" value="KOO36870.1"/>
    <property type="molecule type" value="Genomic_DNA"/>
</dbReference>
<accession>A0A0M0KDF2</accession>
<keyword evidence="2" id="KW-0732">Signal</keyword>